<dbReference type="InterPro" id="IPR029045">
    <property type="entry name" value="ClpP/crotonase-like_dom_sf"/>
</dbReference>
<dbReference type="InterPro" id="IPR005151">
    <property type="entry name" value="Tail-specific_protease"/>
</dbReference>
<name>E7C3F1_9BACT</name>
<dbReference type="GO" id="GO:0008236">
    <property type="term" value="F:serine-type peptidase activity"/>
    <property type="evidence" value="ECO:0007669"/>
    <property type="project" value="InterPro"/>
</dbReference>
<dbReference type="AlphaFoldDB" id="E7C3F1"/>
<sequence length="541" mass="60946">MSKTRHTDSAIVTTSYCSKSYWLGIAILLLTLGTIRSTDAWEVQPPAAEQSADDSNRNRKAERRAERQRQLAAQPLLETVIEADKLKHDFKLFRDILEQAHGGLYLHTSKESFDSSFNAVSESLTKPMKVRDFNMLLAPLIDATHCGHTSITISNKQLDHFMKAGRLFPVPILFLGRKPYVDHDNVDLPLGAEILTVNGIAMEEIVKKVLVLAPADGLGKAMKYRTLPIDFDLAYALAYGEPKEFKISCLPLGAKEPIQKTLAAIPGKRTVALYESRYSLKRKAKKFRYESLNETTGLLTVNTFEFGINKKSKQKYKDFLRDTFAALGGEEGKQHLIVDIRENEGGYPKNEMMLASYLARKPFREMQDAKVITVNIPAKEHLDRKEFPPSIIRYVEKQLVREFEKKDSDLYQVKEEINPQIQPRKTAYRGNLYVLTSGTTHSGASSLCSLLREYPNVTFIGEETGGCSTAFTAGNLLVYNLPHSWCQIVVPVIRYETNLHGSKYPAHRGIVPDHPIEQTQKGFMEGTDAVLQFTLKLIKSS</sequence>
<feature type="region of interest" description="Disordered" evidence="1">
    <location>
        <begin position="44"/>
        <end position="69"/>
    </location>
</feature>
<protein>
    <recommendedName>
        <fullName evidence="2">Tail specific protease domain-containing protein</fullName>
    </recommendedName>
</protein>
<dbReference type="Pfam" id="PF03572">
    <property type="entry name" value="Peptidase_S41"/>
    <property type="match status" value="1"/>
</dbReference>
<evidence type="ECO:0000259" key="2">
    <source>
        <dbReference type="Pfam" id="PF03572"/>
    </source>
</evidence>
<organism evidence="3">
    <name type="scientific">uncultured Planctomycetales bacterium HF0130_29M04</name>
    <dbReference type="NCBI Taxonomy" id="723552"/>
    <lineage>
        <taxon>Bacteria</taxon>
        <taxon>Pseudomonadati</taxon>
        <taxon>Planctomycetota</taxon>
        <taxon>Planctomycetia</taxon>
        <taxon>Planctomycetales</taxon>
        <taxon>environmental samples</taxon>
    </lineage>
</organism>
<accession>E7C3F1</accession>
<dbReference type="GO" id="GO:0006508">
    <property type="term" value="P:proteolysis"/>
    <property type="evidence" value="ECO:0007669"/>
    <property type="project" value="InterPro"/>
</dbReference>
<proteinExistence type="predicted"/>
<reference evidence="3" key="1">
    <citation type="submission" date="2010-01" db="EMBL/GenBank/DDBJ databases">
        <title>Genome fragments of uncultured bacteria from the North Pacific subtropical Gyre.</title>
        <authorList>
            <person name="Pham V.D."/>
            <person name="Delong E.F."/>
        </authorList>
    </citation>
    <scope>NUCLEOTIDE SEQUENCE</scope>
</reference>
<evidence type="ECO:0000313" key="3">
    <source>
        <dbReference type="EMBL" id="ADI21975.1"/>
    </source>
</evidence>
<feature type="domain" description="Tail specific protease" evidence="2">
    <location>
        <begin position="296"/>
        <end position="514"/>
    </location>
</feature>
<dbReference type="Gene3D" id="3.90.226.10">
    <property type="entry name" value="2-enoyl-CoA Hydratase, Chain A, domain 1"/>
    <property type="match status" value="1"/>
</dbReference>
<feature type="compositionally biased region" description="Basic and acidic residues" evidence="1">
    <location>
        <begin position="54"/>
        <end position="69"/>
    </location>
</feature>
<dbReference type="EMBL" id="GU567971">
    <property type="protein sequence ID" value="ADI21975.1"/>
    <property type="molecule type" value="Genomic_DNA"/>
</dbReference>
<evidence type="ECO:0000256" key="1">
    <source>
        <dbReference type="SAM" id="MobiDB-lite"/>
    </source>
</evidence>
<dbReference type="SUPFAM" id="SSF52096">
    <property type="entry name" value="ClpP/crotonase"/>
    <property type="match status" value="1"/>
</dbReference>